<evidence type="ECO:0000313" key="3">
    <source>
        <dbReference type="Proteomes" id="UP000243297"/>
    </source>
</evidence>
<reference evidence="3" key="1">
    <citation type="submission" date="2017-02" db="EMBL/GenBank/DDBJ databases">
        <authorList>
            <person name="Varghese N."/>
            <person name="Submissions S."/>
        </authorList>
    </citation>
    <scope>NUCLEOTIDE SEQUENCE [LARGE SCALE GENOMIC DNA]</scope>
    <source>
        <strain evidence="3">ATCC 25662</strain>
    </source>
</reference>
<dbReference type="STRING" id="118967.SAMN02745191_1396"/>
<dbReference type="AlphaFoldDB" id="A0A1T4MTQ8"/>
<dbReference type="RefSeq" id="WP_078711797.1">
    <property type="nucleotide sequence ID" value="NZ_FUWY01000003.1"/>
</dbReference>
<accession>A0A1T4MTQ8</accession>
<evidence type="ECO:0000313" key="2">
    <source>
        <dbReference type="EMBL" id="SJZ70018.1"/>
    </source>
</evidence>
<dbReference type="PANTHER" id="PTHR42924">
    <property type="entry name" value="EXONUCLEASE"/>
    <property type="match status" value="1"/>
</dbReference>
<name>A0A1T4MTQ8_9FIRM</name>
<evidence type="ECO:0000259" key="1">
    <source>
        <dbReference type="SMART" id="SM00481"/>
    </source>
</evidence>
<sequence>MNKDWHIHSSYSDSSRSIEEIIAISKIRGCNSISITDHDTFEGTLEALKHNDSEMEVITGIEISTWDRTLNREIHILGYHFNLEATKIKQLCENTLKQRKEIAYKQVEVLKNLGYDISMNDVYQNQKNSTTIYKQHILKVLIEKEVTDQYYGTFYKTMFKSGGPCLMKLELPSIEDAINAIHQDGGIAVLAHPFNSQCIKEIHRYHQLGIDGIETYHSSHNQKEVAICHELALQYKLIETGGSDNHGEYGNEPEIGTYIKQI</sequence>
<dbReference type="InterPro" id="IPR003141">
    <property type="entry name" value="Pol/His_phosphatase_N"/>
</dbReference>
<feature type="domain" description="Polymerase/histidinol phosphatase N-terminal" evidence="1">
    <location>
        <begin position="3"/>
        <end position="67"/>
    </location>
</feature>
<dbReference type="InterPro" id="IPR016195">
    <property type="entry name" value="Pol/histidinol_Pase-like"/>
</dbReference>
<dbReference type="GO" id="GO:0035312">
    <property type="term" value="F:5'-3' DNA exonuclease activity"/>
    <property type="evidence" value="ECO:0007669"/>
    <property type="project" value="TreeGrafter"/>
</dbReference>
<dbReference type="InterPro" id="IPR004013">
    <property type="entry name" value="PHP_dom"/>
</dbReference>
<keyword evidence="3" id="KW-1185">Reference proteome</keyword>
<organism evidence="2 3">
    <name type="scientific">Anaerorhabdus furcosa</name>
    <dbReference type="NCBI Taxonomy" id="118967"/>
    <lineage>
        <taxon>Bacteria</taxon>
        <taxon>Bacillati</taxon>
        <taxon>Bacillota</taxon>
        <taxon>Erysipelotrichia</taxon>
        <taxon>Erysipelotrichales</taxon>
        <taxon>Erysipelotrichaceae</taxon>
        <taxon>Anaerorhabdus</taxon>
    </lineage>
</organism>
<dbReference type="PANTHER" id="PTHR42924:SF3">
    <property type="entry name" value="POLYMERASE_HISTIDINOL PHOSPHATASE N-TERMINAL DOMAIN-CONTAINING PROTEIN"/>
    <property type="match status" value="1"/>
</dbReference>
<dbReference type="OrthoDB" id="9804333at2"/>
<dbReference type="GO" id="GO:0004534">
    <property type="term" value="F:5'-3' RNA exonuclease activity"/>
    <property type="evidence" value="ECO:0007669"/>
    <property type="project" value="TreeGrafter"/>
</dbReference>
<dbReference type="EMBL" id="FUWY01000003">
    <property type="protein sequence ID" value="SJZ70018.1"/>
    <property type="molecule type" value="Genomic_DNA"/>
</dbReference>
<protein>
    <recommendedName>
        <fullName evidence="1">Polymerase/histidinol phosphatase N-terminal domain-containing protein</fullName>
    </recommendedName>
</protein>
<dbReference type="Pfam" id="PF02811">
    <property type="entry name" value="PHP"/>
    <property type="match status" value="1"/>
</dbReference>
<dbReference type="Proteomes" id="UP000243297">
    <property type="component" value="Unassembled WGS sequence"/>
</dbReference>
<dbReference type="Gene3D" id="1.10.150.650">
    <property type="match status" value="1"/>
</dbReference>
<gene>
    <name evidence="2" type="ORF">SAMN02745191_1396</name>
</gene>
<dbReference type="InterPro" id="IPR052018">
    <property type="entry name" value="PHP_domain"/>
</dbReference>
<proteinExistence type="predicted"/>
<dbReference type="SMART" id="SM00481">
    <property type="entry name" value="POLIIIAc"/>
    <property type="match status" value="1"/>
</dbReference>
<dbReference type="Gene3D" id="3.20.20.140">
    <property type="entry name" value="Metal-dependent hydrolases"/>
    <property type="match status" value="1"/>
</dbReference>
<dbReference type="SUPFAM" id="SSF89550">
    <property type="entry name" value="PHP domain-like"/>
    <property type="match status" value="1"/>
</dbReference>